<organism evidence="2 3">
    <name type="scientific">Stephania yunnanensis</name>
    <dbReference type="NCBI Taxonomy" id="152371"/>
    <lineage>
        <taxon>Eukaryota</taxon>
        <taxon>Viridiplantae</taxon>
        <taxon>Streptophyta</taxon>
        <taxon>Embryophyta</taxon>
        <taxon>Tracheophyta</taxon>
        <taxon>Spermatophyta</taxon>
        <taxon>Magnoliopsida</taxon>
        <taxon>Ranunculales</taxon>
        <taxon>Menispermaceae</taxon>
        <taxon>Menispermoideae</taxon>
        <taxon>Cissampelideae</taxon>
        <taxon>Stephania</taxon>
    </lineage>
</organism>
<evidence type="ECO:0000256" key="1">
    <source>
        <dbReference type="SAM" id="MobiDB-lite"/>
    </source>
</evidence>
<dbReference type="AlphaFoldDB" id="A0AAP0Q2J6"/>
<feature type="compositionally biased region" description="Polar residues" evidence="1">
    <location>
        <begin position="29"/>
        <end position="43"/>
    </location>
</feature>
<accession>A0AAP0Q2J6</accession>
<evidence type="ECO:0000313" key="2">
    <source>
        <dbReference type="EMBL" id="KAK9163554.1"/>
    </source>
</evidence>
<gene>
    <name evidence="2" type="ORF">Syun_004456</name>
</gene>
<evidence type="ECO:0000313" key="3">
    <source>
        <dbReference type="Proteomes" id="UP001420932"/>
    </source>
</evidence>
<sequence length="49" mass="5259">MASTMLRSGIQAAIRRGGRTAQPRPSPSPKGTSLPPLTTTNMRPRNGKR</sequence>
<name>A0AAP0Q2J6_9MAGN</name>
<protein>
    <submittedName>
        <fullName evidence="2">Uncharacterized protein</fullName>
    </submittedName>
</protein>
<feature type="region of interest" description="Disordered" evidence="1">
    <location>
        <begin position="1"/>
        <end position="49"/>
    </location>
</feature>
<proteinExistence type="predicted"/>
<reference evidence="2 3" key="1">
    <citation type="submission" date="2024-01" db="EMBL/GenBank/DDBJ databases">
        <title>Genome assemblies of Stephania.</title>
        <authorList>
            <person name="Yang L."/>
        </authorList>
    </citation>
    <scope>NUCLEOTIDE SEQUENCE [LARGE SCALE GENOMIC DNA]</scope>
    <source>
        <strain evidence="2">YNDBR</strain>
        <tissue evidence="2">Leaf</tissue>
    </source>
</reference>
<dbReference type="Proteomes" id="UP001420932">
    <property type="component" value="Unassembled WGS sequence"/>
</dbReference>
<comment type="caution">
    <text evidence="2">The sequence shown here is derived from an EMBL/GenBank/DDBJ whole genome shotgun (WGS) entry which is preliminary data.</text>
</comment>
<keyword evidence="3" id="KW-1185">Reference proteome</keyword>
<dbReference type="EMBL" id="JBBNAF010000002">
    <property type="protein sequence ID" value="KAK9163554.1"/>
    <property type="molecule type" value="Genomic_DNA"/>
</dbReference>